<keyword evidence="1" id="KW-0802">TPR repeat</keyword>
<dbReference type="SUPFAM" id="SSF48452">
    <property type="entry name" value="TPR-like"/>
    <property type="match status" value="1"/>
</dbReference>
<dbReference type="InterPro" id="IPR003646">
    <property type="entry name" value="SH3-like_bac-type"/>
</dbReference>
<feature type="transmembrane region" description="Helical" evidence="2">
    <location>
        <begin position="128"/>
        <end position="148"/>
    </location>
</feature>
<dbReference type="InterPro" id="IPR011990">
    <property type="entry name" value="TPR-like_helical_dom_sf"/>
</dbReference>
<dbReference type="Pfam" id="PF08239">
    <property type="entry name" value="SH3_3"/>
    <property type="match status" value="1"/>
</dbReference>
<keyword evidence="6" id="KW-1185">Reference proteome</keyword>
<feature type="repeat" description="TPR" evidence="1">
    <location>
        <begin position="53"/>
        <end position="86"/>
    </location>
</feature>
<dbReference type="EMBL" id="CP042476">
    <property type="protein sequence ID" value="QED38532.1"/>
    <property type="molecule type" value="Genomic_DNA"/>
</dbReference>
<dbReference type="SMART" id="SM00287">
    <property type="entry name" value="SH3b"/>
    <property type="match status" value="1"/>
</dbReference>
<proteinExistence type="predicted"/>
<keyword evidence="2" id="KW-0472">Membrane</keyword>
<reference evidence="5 6" key="1">
    <citation type="submission" date="2019-08" db="EMBL/GenBank/DDBJ databases">
        <title>Antarcticibacterium arcticum sp. nov., a bacterium isolated from marine sediment of the Canadian Beaufort Sea.</title>
        <authorList>
            <person name="Lee Y.M."/>
            <person name="Baek K."/>
            <person name="Lee D.-H."/>
            <person name="Shin S.C."/>
            <person name="Jin Y.K."/>
            <person name="Park Y."/>
        </authorList>
    </citation>
    <scope>NUCLEOTIDE SEQUENCE [LARGE SCALE GENOMIC DNA]</scope>
    <source>
        <strain evidence="5 6">PAMC 28998</strain>
    </source>
</reference>
<evidence type="ECO:0000256" key="1">
    <source>
        <dbReference type="PROSITE-ProRule" id="PRU00339"/>
    </source>
</evidence>
<dbReference type="KEGG" id="anp:FK178_12755"/>
<dbReference type="InterPro" id="IPR019734">
    <property type="entry name" value="TPR_rpt"/>
</dbReference>
<dbReference type="Proteomes" id="UP000321954">
    <property type="component" value="Chromosome"/>
</dbReference>
<feature type="chain" id="PRO_5023148258" evidence="3">
    <location>
        <begin position="20"/>
        <end position="248"/>
    </location>
</feature>
<dbReference type="Gene3D" id="1.25.40.10">
    <property type="entry name" value="Tetratricopeptide repeat domain"/>
    <property type="match status" value="1"/>
</dbReference>
<evidence type="ECO:0000256" key="2">
    <source>
        <dbReference type="SAM" id="Phobius"/>
    </source>
</evidence>
<evidence type="ECO:0000256" key="3">
    <source>
        <dbReference type="SAM" id="SignalP"/>
    </source>
</evidence>
<dbReference type="Gene3D" id="2.30.30.40">
    <property type="entry name" value="SH3 Domains"/>
    <property type="match status" value="1"/>
</dbReference>
<protein>
    <submittedName>
        <fullName evidence="5">Tetratricopeptide repeat protein</fullName>
    </submittedName>
</protein>
<dbReference type="PROSITE" id="PS50005">
    <property type="entry name" value="TPR"/>
    <property type="match status" value="1"/>
</dbReference>
<dbReference type="RefSeq" id="WP_146835858.1">
    <property type="nucleotide sequence ID" value="NZ_CP042476.1"/>
</dbReference>
<feature type="signal peptide" evidence="3">
    <location>
        <begin position="1"/>
        <end position="19"/>
    </location>
</feature>
<keyword evidence="2" id="KW-0812">Transmembrane</keyword>
<evidence type="ECO:0000313" key="6">
    <source>
        <dbReference type="Proteomes" id="UP000321954"/>
    </source>
</evidence>
<organism evidence="5 6">
    <name type="scientific">Antarcticibacterium arcticum</name>
    <dbReference type="NCBI Taxonomy" id="2585771"/>
    <lineage>
        <taxon>Bacteria</taxon>
        <taxon>Pseudomonadati</taxon>
        <taxon>Bacteroidota</taxon>
        <taxon>Flavobacteriia</taxon>
        <taxon>Flavobacteriales</taxon>
        <taxon>Flavobacteriaceae</taxon>
        <taxon>Antarcticibacterium</taxon>
    </lineage>
</organism>
<sequence>MKKLFFLFVFFVTALQAQNQDLFEVGNNAYNEGDYETAVSNYESIINNGETSAAVYFNLANSYYKLNRVAPSIYYYEKALQLEPNDADINNNLALARNLVVDEIVENENSGLSRIWNNLVSGLGYNQWGWAAVIFSFLFAISFAVYYYSSRSVSKRIFFSLSLVTVFLALLFLIFAFQQKGKFSDNNYAIIFASESPVREEPTLRSAESFFLHEGTKIEVLETYQNWIKFKLANGIQGWMLKDDVRMF</sequence>
<gene>
    <name evidence="5" type="ORF">FK178_12755</name>
</gene>
<feature type="domain" description="SH3b" evidence="4">
    <location>
        <begin position="186"/>
        <end position="248"/>
    </location>
</feature>
<name>A0A5B8YKV5_9FLAO</name>
<dbReference type="PROSITE" id="PS50293">
    <property type="entry name" value="TPR_REGION"/>
    <property type="match status" value="1"/>
</dbReference>
<keyword evidence="2" id="KW-1133">Transmembrane helix</keyword>
<accession>A0A5B8YKV5</accession>
<dbReference type="Pfam" id="PF00515">
    <property type="entry name" value="TPR_1"/>
    <property type="match status" value="1"/>
</dbReference>
<evidence type="ECO:0000313" key="5">
    <source>
        <dbReference type="EMBL" id="QED38532.1"/>
    </source>
</evidence>
<dbReference type="AlphaFoldDB" id="A0A5B8YKV5"/>
<dbReference type="OrthoDB" id="9776208at2"/>
<dbReference type="SMART" id="SM00028">
    <property type="entry name" value="TPR"/>
    <property type="match status" value="2"/>
</dbReference>
<feature type="transmembrane region" description="Helical" evidence="2">
    <location>
        <begin position="157"/>
        <end position="177"/>
    </location>
</feature>
<evidence type="ECO:0000259" key="4">
    <source>
        <dbReference type="SMART" id="SM00287"/>
    </source>
</evidence>
<keyword evidence="3" id="KW-0732">Signal</keyword>